<feature type="transmembrane region" description="Helical" evidence="1">
    <location>
        <begin position="247"/>
        <end position="267"/>
    </location>
</feature>
<evidence type="ECO:0000313" key="3">
    <source>
        <dbReference type="EMBL" id="RUR85180.1"/>
    </source>
</evidence>
<feature type="transmembrane region" description="Helical" evidence="1">
    <location>
        <begin position="44"/>
        <end position="64"/>
    </location>
</feature>
<reference evidence="3 4" key="1">
    <citation type="journal article" date="2019" name="Genome Biol. Evol.">
        <title>Day and night: Metabolic profiles and evolutionary relationships of six axenic non-marine cyanobacteria.</title>
        <authorList>
            <person name="Will S.E."/>
            <person name="Henke P."/>
            <person name="Boedeker C."/>
            <person name="Huang S."/>
            <person name="Brinkmann H."/>
            <person name="Rohde M."/>
            <person name="Jarek M."/>
            <person name="Friedl T."/>
            <person name="Seufert S."/>
            <person name="Schumacher M."/>
            <person name="Overmann J."/>
            <person name="Neumann-Schaal M."/>
            <person name="Petersen J."/>
        </authorList>
    </citation>
    <scope>NUCLEOTIDE SEQUENCE [LARGE SCALE GENOMIC DNA]</scope>
    <source>
        <strain evidence="3 4">PCC 6912</strain>
    </source>
</reference>
<feature type="transmembrane region" description="Helical" evidence="1">
    <location>
        <begin position="17"/>
        <end position="38"/>
    </location>
</feature>
<evidence type="ECO:0000256" key="1">
    <source>
        <dbReference type="SAM" id="Phobius"/>
    </source>
</evidence>
<dbReference type="GO" id="GO:0080120">
    <property type="term" value="P:CAAX-box protein maturation"/>
    <property type="evidence" value="ECO:0007669"/>
    <property type="project" value="UniProtKB-ARBA"/>
</dbReference>
<proteinExistence type="predicted"/>
<feature type="transmembrane region" description="Helical" evidence="1">
    <location>
        <begin position="182"/>
        <end position="202"/>
    </location>
</feature>
<keyword evidence="3" id="KW-0645">Protease</keyword>
<keyword evidence="1" id="KW-0812">Transmembrane</keyword>
<evidence type="ECO:0000313" key="4">
    <source>
        <dbReference type="Proteomes" id="UP000268857"/>
    </source>
</evidence>
<dbReference type="Proteomes" id="UP000268857">
    <property type="component" value="Unassembled WGS sequence"/>
</dbReference>
<feature type="transmembrane region" description="Helical" evidence="1">
    <location>
        <begin position="157"/>
        <end position="176"/>
    </location>
</feature>
<comment type="caution">
    <text evidence="3">The sequence shown here is derived from an EMBL/GenBank/DDBJ whole genome shotgun (WGS) entry which is preliminary data.</text>
</comment>
<feature type="transmembrane region" description="Helical" evidence="1">
    <location>
        <begin position="122"/>
        <end position="145"/>
    </location>
</feature>
<sequence length="276" mass="31360">MNINLTPLAQRPFPIRLGIFILTLLLLWLPIAAPIYLLVKNPNLVTIFTMVPLAIEFLILLPFWGKYVHQQPKIFQHYGLELTRKNKVELLRGLAIGFVSILILFSLEGLLGWLVWQQTSSFQLRFVLEGIVTALGTAFAEELFFRGWMYDELQRDYNPSVVLWATATIFAVAHFIKPLSEVIRTSPQFFGLLLLGLALVWAKRRCQGRLGFPIGIHAGLVWGWYIINVGQLVKYSGRVPDWVTGVNNNPLAGVMGLVFMGVLVLWMRGRGERSRL</sequence>
<keyword evidence="1" id="KW-0472">Membrane</keyword>
<name>A0A3S0Y4R9_CHLFR</name>
<dbReference type="AlphaFoldDB" id="A0A3S0Y4R9"/>
<keyword evidence="1" id="KW-1133">Transmembrane helix</keyword>
<dbReference type="GO" id="GO:0006508">
    <property type="term" value="P:proteolysis"/>
    <property type="evidence" value="ECO:0007669"/>
    <property type="project" value="UniProtKB-KW"/>
</dbReference>
<dbReference type="OrthoDB" id="3034706at2"/>
<dbReference type="InterPro" id="IPR003675">
    <property type="entry name" value="Rce1/LyrA-like_dom"/>
</dbReference>
<evidence type="ECO:0000259" key="2">
    <source>
        <dbReference type="Pfam" id="PF02517"/>
    </source>
</evidence>
<dbReference type="GO" id="GO:0004175">
    <property type="term" value="F:endopeptidase activity"/>
    <property type="evidence" value="ECO:0007669"/>
    <property type="project" value="UniProtKB-ARBA"/>
</dbReference>
<keyword evidence="3" id="KW-0378">Hydrolase</keyword>
<dbReference type="PANTHER" id="PTHR43592">
    <property type="entry name" value="CAAX AMINO TERMINAL PROTEASE"/>
    <property type="match status" value="1"/>
</dbReference>
<feature type="domain" description="CAAX prenyl protease 2/Lysostaphin resistance protein A-like" evidence="2">
    <location>
        <begin position="126"/>
        <end position="220"/>
    </location>
</feature>
<dbReference type="PANTHER" id="PTHR43592:SF20">
    <property type="entry name" value="ALPHA_BETA-HYDROLASES SUPERFAMILY PROTEIN"/>
    <property type="match status" value="1"/>
</dbReference>
<feature type="transmembrane region" description="Helical" evidence="1">
    <location>
        <begin position="94"/>
        <end position="116"/>
    </location>
</feature>
<dbReference type="Pfam" id="PF02517">
    <property type="entry name" value="Rce1-like"/>
    <property type="match status" value="1"/>
</dbReference>
<feature type="transmembrane region" description="Helical" evidence="1">
    <location>
        <begin position="209"/>
        <end position="227"/>
    </location>
</feature>
<keyword evidence="4" id="KW-1185">Reference proteome</keyword>
<dbReference type="STRING" id="211165.GCA_000317285_03244"/>
<organism evidence="3 4">
    <name type="scientific">Chlorogloeopsis fritschii PCC 6912</name>
    <dbReference type="NCBI Taxonomy" id="211165"/>
    <lineage>
        <taxon>Bacteria</taxon>
        <taxon>Bacillati</taxon>
        <taxon>Cyanobacteriota</taxon>
        <taxon>Cyanophyceae</taxon>
        <taxon>Nostocales</taxon>
        <taxon>Chlorogloeopsidaceae</taxon>
        <taxon>Chlorogloeopsis</taxon>
    </lineage>
</organism>
<gene>
    <name evidence="3" type="ORF">PCC6912_12960</name>
</gene>
<protein>
    <submittedName>
        <fullName evidence="3">CAAX protease family protein</fullName>
    </submittedName>
</protein>
<accession>A0A3S0Y4R9</accession>
<dbReference type="EMBL" id="RSCJ01000003">
    <property type="protein sequence ID" value="RUR85180.1"/>
    <property type="molecule type" value="Genomic_DNA"/>
</dbReference>
<dbReference type="RefSeq" id="WP_016872470.1">
    <property type="nucleotide sequence ID" value="NZ_AJLN01000085.1"/>
</dbReference>